<keyword evidence="5" id="KW-1185">Reference proteome</keyword>
<evidence type="ECO:0000256" key="2">
    <source>
        <dbReference type="ARBA" id="ARBA00022801"/>
    </source>
</evidence>
<dbReference type="GO" id="GO:0005634">
    <property type="term" value="C:nucleus"/>
    <property type="evidence" value="ECO:0007669"/>
    <property type="project" value="TreeGrafter"/>
</dbReference>
<dbReference type="PROSITE" id="PS51193">
    <property type="entry name" value="HELICASE_ATP_BIND_2"/>
    <property type="match status" value="1"/>
</dbReference>
<evidence type="ECO:0000313" key="6">
    <source>
        <dbReference type="WBParaSite" id="Csp11.Scaffold603.g5504.t1"/>
    </source>
</evidence>
<dbReference type="PANTHER" id="PTHR11472:SF47">
    <property type="entry name" value="FANCONI ANEMIA GROUP J PROTEIN"/>
    <property type="match status" value="1"/>
</dbReference>
<organism evidence="5 6">
    <name type="scientific">Caenorhabditis tropicalis</name>
    <dbReference type="NCBI Taxonomy" id="1561998"/>
    <lineage>
        <taxon>Eukaryota</taxon>
        <taxon>Metazoa</taxon>
        <taxon>Ecdysozoa</taxon>
        <taxon>Nematoda</taxon>
        <taxon>Chromadorea</taxon>
        <taxon>Rhabditida</taxon>
        <taxon>Rhabditina</taxon>
        <taxon>Rhabditomorpha</taxon>
        <taxon>Rhabditoidea</taxon>
        <taxon>Rhabditidae</taxon>
        <taxon>Peloderinae</taxon>
        <taxon>Caenorhabditis</taxon>
    </lineage>
</organism>
<dbReference type="InterPro" id="IPR027417">
    <property type="entry name" value="P-loop_NTPase"/>
</dbReference>
<dbReference type="SMART" id="SM00488">
    <property type="entry name" value="DEXDc2"/>
    <property type="match status" value="1"/>
</dbReference>
<dbReference type="GO" id="GO:0016818">
    <property type="term" value="F:hydrolase activity, acting on acid anhydrides, in phosphorus-containing anhydrides"/>
    <property type="evidence" value="ECO:0007669"/>
    <property type="project" value="InterPro"/>
</dbReference>
<feature type="domain" description="Helicase ATP-binding" evidence="4">
    <location>
        <begin position="1"/>
        <end position="317"/>
    </location>
</feature>
<sequence length="566" mass="64498">MMERILEAVKRKENMLCEFPAGNGKTVSLLSATCAWLQQYNEEKRAAMEKCPIHGVPEDSEDLGRDVKPVFEKEVKQEVNECGDSCLDEPPLVLLDTNPKKEEVEEKPECSCLPRVRIYYGTQSHKQIAQVVKEFALLPYANVIKHTILGSRKHLCINSEAKKQADLSSYCKKINGDNGSGCPFKTAMRPRFEKAEMMRQHLLENGSDVFDMEDLVKTLTASSPSICPYYTTNRVLTQDADLIFCPFLYLVDPLIRNSSEVHLEDAIVILDDAHHLEEACREAASFSFSEQELDETVFSFRSKRIEAEEMIKKHVDVAENENLAILKDFHVHLQFLETLSREIMYLFCRVARRGKGLTSEELFAYLNDFSIGIYLFLPPESPKYTLIKKSFETISEMKDSESRHLEMFRPSDTAISCIEKWIYFQSCFGIEQWQSSYRLNISYDRIKKPFILDSSPSTSSTSEAMKNEEIPFKTNHKALHEGYKTSLNLLCTSSSIAFSDAFRESRSVILSSESLIPMNELEEELGTEFPNKVEGESEIPPENIFAGVLTKGPSGKEIECTYMMTS</sequence>
<evidence type="ECO:0000256" key="3">
    <source>
        <dbReference type="ARBA" id="ARBA00022840"/>
    </source>
</evidence>
<dbReference type="AlphaFoldDB" id="A0A1I7TFR7"/>
<reference evidence="6" key="1">
    <citation type="submission" date="2016-11" db="UniProtKB">
        <authorList>
            <consortium name="WormBaseParasite"/>
        </authorList>
    </citation>
    <scope>IDENTIFICATION</scope>
</reference>
<dbReference type="Gene3D" id="3.40.50.300">
    <property type="entry name" value="P-loop containing nucleotide triphosphate hydrolases"/>
    <property type="match status" value="1"/>
</dbReference>
<dbReference type="STRING" id="1561998.A0A1I7TFR7"/>
<dbReference type="WBParaSite" id="Csp11.Scaffold603.g5504.t1">
    <property type="protein sequence ID" value="Csp11.Scaffold603.g5504.t1"/>
    <property type="gene ID" value="Csp11.Scaffold603.g5504"/>
</dbReference>
<dbReference type="PANTHER" id="PTHR11472">
    <property type="entry name" value="DNA REPAIR DEAD HELICASE RAD3/XP-D SUBFAMILY MEMBER"/>
    <property type="match status" value="1"/>
</dbReference>
<dbReference type="GO" id="GO:0003678">
    <property type="term" value="F:DNA helicase activity"/>
    <property type="evidence" value="ECO:0007669"/>
    <property type="project" value="InterPro"/>
</dbReference>
<evidence type="ECO:0000256" key="1">
    <source>
        <dbReference type="ARBA" id="ARBA00022741"/>
    </source>
</evidence>
<evidence type="ECO:0000313" key="5">
    <source>
        <dbReference type="Proteomes" id="UP000095282"/>
    </source>
</evidence>
<dbReference type="InterPro" id="IPR006554">
    <property type="entry name" value="Helicase-like_DEXD_c2"/>
</dbReference>
<evidence type="ECO:0000259" key="4">
    <source>
        <dbReference type="PROSITE" id="PS51193"/>
    </source>
</evidence>
<proteinExistence type="predicted"/>
<protein>
    <submittedName>
        <fullName evidence="6">Helicase ATP-binding domain-containing protein</fullName>
    </submittedName>
</protein>
<keyword evidence="3" id="KW-0067">ATP-binding</keyword>
<keyword evidence="1" id="KW-0547">Nucleotide-binding</keyword>
<dbReference type="InterPro" id="IPR010614">
    <property type="entry name" value="RAD3-like_helicase_DEAD"/>
</dbReference>
<dbReference type="Pfam" id="PF06733">
    <property type="entry name" value="DEAD_2"/>
    <property type="match status" value="1"/>
</dbReference>
<dbReference type="GO" id="GO:1990918">
    <property type="term" value="P:double-strand break repair involved in meiotic recombination"/>
    <property type="evidence" value="ECO:0007669"/>
    <property type="project" value="TreeGrafter"/>
</dbReference>
<dbReference type="InterPro" id="IPR045028">
    <property type="entry name" value="DinG/Rad3-like"/>
</dbReference>
<dbReference type="GO" id="GO:0005524">
    <property type="term" value="F:ATP binding"/>
    <property type="evidence" value="ECO:0007669"/>
    <property type="project" value="UniProtKB-KW"/>
</dbReference>
<dbReference type="InterPro" id="IPR014013">
    <property type="entry name" value="Helic_SF1/SF2_ATP-bd_DinG/Rad3"/>
</dbReference>
<dbReference type="eggNOG" id="KOG1132">
    <property type="taxonomic scope" value="Eukaryota"/>
</dbReference>
<accession>A0A1I7TFR7</accession>
<dbReference type="Proteomes" id="UP000095282">
    <property type="component" value="Unplaced"/>
</dbReference>
<keyword evidence="2" id="KW-0378">Hydrolase</keyword>
<dbReference type="GO" id="GO:0006289">
    <property type="term" value="P:nucleotide-excision repair"/>
    <property type="evidence" value="ECO:0007669"/>
    <property type="project" value="TreeGrafter"/>
</dbReference>
<dbReference type="GO" id="GO:0003677">
    <property type="term" value="F:DNA binding"/>
    <property type="evidence" value="ECO:0007669"/>
    <property type="project" value="InterPro"/>
</dbReference>
<name>A0A1I7TFR7_9PELO</name>